<evidence type="ECO:0000313" key="5">
    <source>
        <dbReference type="Proteomes" id="UP000054529"/>
    </source>
</evidence>
<dbReference type="CDD" id="cd01398">
    <property type="entry name" value="RPI_A"/>
    <property type="match status" value="1"/>
</dbReference>
<dbReference type="SUPFAM" id="SSF75445">
    <property type="entry name" value="D-ribose-5-phosphate isomerase (RpiA), lid domain"/>
    <property type="match status" value="1"/>
</dbReference>
<comment type="caution">
    <text evidence="4">The sequence shown here is derived from an EMBL/GenBank/DDBJ whole genome shotgun (WGS) entry which is preliminary data.</text>
</comment>
<dbReference type="EMBL" id="AWXV01000004">
    <property type="protein sequence ID" value="KIE63969.1"/>
    <property type="molecule type" value="Genomic_DNA"/>
</dbReference>
<dbReference type="InterPro" id="IPR037171">
    <property type="entry name" value="NagB/RpiA_transferase-like"/>
</dbReference>
<comment type="function">
    <text evidence="3">Catalyzes the reversible conversion of ribose-5-phosphate to ribulose 5-phosphate.</text>
</comment>
<dbReference type="Proteomes" id="UP000054529">
    <property type="component" value="Unassembled WGS sequence"/>
</dbReference>
<evidence type="ECO:0000313" key="4">
    <source>
        <dbReference type="EMBL" id="KIE63969.1"/>
    </source>
</evidence>
<feature type="binding site" evidence="3">
    <location>
        <begin position="94"/>
        <end position="97"/>
    </location>
    <ligand>
        <name>substrate</name>
    </ligand>
</feature>
<dbReference type="UniPathway" id="UPA00115">
    <property type="reaction ID" value="UER00412"/>
</dbReference>
<keyword evidence="2 3" id="KW-0413">Isomerase</keyword>
<comment type="pathway">
    <text evidence="3">Carbohydrate degradation; pentose phosphate pathway; D-ribose 5-phosphate from D-ribulose 5-phosphate (non-oxidative stage): step 1/1.</text>
</comment>
<dbReference type="AlphaFoldDB" id="A0A0C1V6A5"/>
<reference evidence="4 5" key="1">
    <citation type="journal article" date="2014" name="G3 (Bethesda)">
        <title>Genome sequence of Candidatus Riesia pediculischaeffi, endosymbiont of chimpanzee lice, and genomic comparison of recently acquired endosymbionts from human and chimpanzee lice.</title>
        <authorList>
            <person name="Boyd B.M."/>
            <person name="Allen J.M."/>
            <person name="de Crecy-Lagard V."/>
            <person name="Reed D.L."/>
        </authorList>
    </citation>
    <scope>NUCLEOTIDE SEQUENCE [LARGE SCALE GENOMIC DNA]</scope>
    <source>
        <strain evidence="4 5">PTSU</strain>
    </source>
</reference>
<proteinExistence type="inferred from homology"/>
<dbReference type="GO" id="GO:0005829">
    <property type="term" value="C:cytosol"/>
    <property type="evidence" value="ECO:0007669"/>
    <property type="project" value="TreeGrafter"/>
</dbReference>
<dbReference type="NCBIfam" id="NF001924">
    <property type="entry name" value="PRK00702.1"/>
    <property type="match status" value="1"/>
</dbReference>
<evidence type="ECO:0000256" key="1">
    <source>
        <dbReference type="ARBA" id="ARBA00001713"/>
    </source>
</evidence>
<dbReference type="PANTHER" id="PTHR11934">
    <property type="entry name" value="RIBOSE-5-PHOSPHATE ISOMERASE"/>
    <property type="match status" value="1"/>
</dbReference>
<dbReference type="GO" id="GO:0006014">
    <property type="term" value="P:D-ribose metabolic process"/>
    <property type="evidence" value="ECO:0007669"/>
    <property type="project" value="TreeGrafter"/>
</dbReference>
<dbReference type="PATRIC" id="fig|1401651.3.peg.402"/>
<dbReference type="HOGENOM" id="CLU_056590_1_1_6"/>
<comment type="catalytic activity">
    <reaction evidence="1 3">
        <text>aldehydo-D-ribose 5-phosphate = D-ribulose 5-phosphate</text>
        <dbReference type="Rhea" id="RHEA:14657"/>
        <dbReference type="ChEBI" id="CHEBI:58121"/>
        <dbReference type="ChEBI" id="CHEBI:58273"/>
        <dbReference type="EC" id="5.3.1.6"/>
    </reaction>
</comment>
<dbReference type="HAMAP" id="MF_00170">
    <property type="entry name" value="Rib_5P_isom_A"/>
    <property type="match status" value="1"/>
</dbReference>
<dbReference type="Gene3D" id="3.40.50.1360">
    <property type="match status" value="1"/>
</dbReference>
<name>A0A0C1V6A5_9ENTR</name>
<gene>
    <name evidence="3" type="primary">rpiA</name>
    <name evidence="4" type="ORF">P689_122138</name>
</gene>
<dbReference type="PANTHER" id="PTHR11934:SF0">
    <property type="entry name" value="RIBOSE-5-PHOSPHATE ISOMERASE"/>
    <property type="match status" value="1"/>
</dbReference>
<evidence type="ECO:0000256" key="3">
    <source>
        <dbReference type="HAMAP-Rule" id="MF_00170"/>
    </source>
</evidence>
<feature type="binding site" evidence="3">
    <location>
        <begin position="81"/>
        <end position="84"/>
    </location>
    <ligand>
        <name>substrate</name>
    </ligand>
</feature>
<dbReference type="InterPro" id="IPR004788">
    <property type="entry name" value="Ribose5P_isomerase_type_A"/>
</dbReference>
<dbReference type="GO" id="GO:0009052">
    <property type="term" value="P:pentose-phosphate shunt, non-oxidative branch"/>
    <property type="evidence" value="ECO:0007669"/>
    <property type="project" value="UniProtKB-UniRule"/>
</dbReference>
<organism evidence="4 5">
    <name type="scientific">Candidatus Riesia pediculischaeffi PTSU</name>
    <dbReference type="NCBI Taxonomy" id="1401651"/>
    <lineage>
        <taxon>Bacteria</taxon>
        <taxon>Pseudomonadati</taxon>
        <taxon>Pseudomonadota</taxon>
        <taxon>Gammaproteobacteria</taxon>
        <taxon>Enterobacterales</taxon>
        <taxon>Enterobacteriaceae</taxon>
        <taxon>Candidatus Riesia</taxon>
    </lineage>
</organism>
<protein>
    <recommendedName>
        <fullName evidence="3">Ribose-5-phosphate isomerase A</fullName>
        <ecNumber evidence="3">5.3.1.6</ecNumber>
    </recommendedName>
    <alternativeName>
        <fullName evidence="3">Phosphoriboisomerase A</fullName>
        <shortName evidence="3">PRI</shortName>
    </alternativeName>
</protein>
<dbReference type="FunFam" id="3.40.50.1360:FF:000001">
    <property type="entry name" value="Ribose-5-phosphate isomerase A"/>
    <property type="match status" value="1"/>
</dbReference>
<comment type="similarity">
    <text evidence="3">Belongs to the ribose 5-phosphate isomerase family.</text>
</comment>
<comment type="subunit">
    <text evidence="3">Homodimer.</text>
</comment>
<dbReference type="OrthoDB" id="5870696at2"/>
<dbReference type="GO" id="GO:0004751">
    <property type="term" value="F:ribose-5-phosphate isomerase activity"/>
    <property type="evidence" value="ECO:0007669"/>
    <property type="project" value="UniProtKB-UniRule"/>
</dbReference>
<evidence type="ECO:0000256" key="2">
    <source>
        <dbReference type="ARBA" id="ARBA00023235"/>
    </source>
</evidence>
<dbReference type="Gene3D" id="3.30.70.260">
    <property type="match status" value="1"/>
</dbReference>
<accession>A0A0C1V6A5</accession>
<sequence>MTWNDFKKMAGMAALEYVKEGMIIGVGTGSTVSYFIDGLKYKKNIIRGAVSSSISSTNKLRKIGISIIDSNDVDYVDIYVDGVDEFNKNLMMIKGGGAALTREKVIAGMAKKFIAIADESKKVSILGKSSLPVEVIPMAKSYVIRELKKLGGIPRHRKHVVTDNGNIIVDVYHLKIFNPTLLEDKINSIAGVITVGLFANRPADIVLLATHRGIERFIYDEYKS</sequence>
<feature type="active site" description="Proton acceptor" evidence="3">
    <location>
        <position position="103"/>
    </location>
</feature>
<feature type="binding site" evidence="3">
    <location>
        <position position="121"/>
    </location>
    <ligand>
        <name>substrate</name>
    </ligand>
</feature>
<dbReference type="Pfam" id="PF06026">
    <property type="entry name" value="Rib_5-P_isom_A"/>
    <property type="match status" value="1"/>
</dbReference>
<dbReference type="RefSeq" id="WP_039719761.1">
    <property type="nucleotide sequence ID" value="NZ_AWXV01000004.1"/>
</dbReference>
<dbReference type="SUPFAM" id="SSF100950">
    <property type="entry name" value="NagB/RpiA/CoA transferase-like"/>
    <property type="match status" value="1"/>
</dbReference>
<dbReference type="NCBIfam" id="TIGR00021">
    <property type="entry name" value="rpiA"/>
    <property type="match status" value="1"/>
</dbReference>
<feature type="binding site" evidence="3">
    <location>
        <begin position="28"/>
        <end position="31"/>
    </location>
    <ligand>
        <name>substrate</name>
    </ligand>
</feature>
<dbReference type="EC" id="5.3.1.6" evidence="3"/>
<dbReference type="InterPro" id="IPR020672">
    <property type="entry name" value="Ribose5P_isomerase_typA_subgr"/>
</dbReference>